<feature type="domain" description="GHMP kinase C-terminal" evidence="9">
    <location>
        <begin position="275"/>
        <end position="356"/>
    </location>
</feature>
<comment type="similarity">
    <text evidence="1">Belongs to the GHMP kinase family. GalK subfamily.</text>
</comment>
<keyword evidence="12" id="KW-1185">Reference proteome</keyword>
<keyword evidence="2 11" id="KW-0808">Transferase</keyword>
<feature type="domain" description="Galactokinase N-terminal" evidence="10">
    <location>
        <begin position="8"/>
        <end position="55"/>
    </location>
</feature>
<dbReference type="InterPro" id="IPR014721">
    <property type="entry name" value="Ribsml_uS5_D2-typ_fold_subgr"/>
</dbReference>
<evidence type="ECO:0000313" key="12">
    <source>
        <dbReference type="Proteomes" id="UP001611383"/>
    </source>
</evidence>
<dbReference type="PANTHER" id="PTHR10457">
    <property type="entry name" value="MEVALONATE KINASE/GALACTOKINASE"/>
    <property type="match status" value="1"/>
</dbReference>
<dbReference type="Gene3D" id="3.30.70.890">
    <property type="entry name" value="GHMP kinase, C-terminal domain"/>
    <property type="match status" value="1"/>
</dbReference>
<dbReference type="PRINTS" id="PR00473">
    <property type="entry name" value="GALCTOKINASE"/>
</dbReference>
<sequence length="368" mass="39228">MDAGAAATFEKLFGHPARVVARAPGRVNLIGEHTDYNGGFVLPMAIPQYTQVELRPRGDRTVRAFSTNVGEQAGVQEFVLGQETPGRGWLDYVQGVTLVLRREGFTFEGFDVRITSQVPVGSGLSSSAALDVCLLRGLREAFSLPLEDVRLAVLGQKVENDFVGAPVGVMDPMACHLADGGAALFLDTRSLSYERVPLPAGVEPVVINSGVAHNHAAGDYRTRRAECERAAELLGVPQLRDLTEADLPRLNALPDPLGRRARHVLTEDARVLATVEALRTGDLAALGPLMYASHASQRDDYQVSVPEIDMLVELALNEKDVLGARLTGGGFGGSIVALARTGTGASVAQRIAQAYSKRSGRTATVLVP</sequence>
<dbReference type="InterPro" id="IPR006203">
    <property type="entry name" value="GHMP_knse_ATP-bd_CS"/>
</dbReference>
<dbReference type="Pfam" id="PF00288">
    <property type="entry name" value="GHMP_kinases_N"/>
    <property type="match status" value="1"/>
</dbReference>
<dbReference type="Pfam" id="PF10509">
    <property type="entry name" value="GalKase_gal_bdg"/>
    <property type="match status" value="1"/>
</dbReference>
<dbReference type="RefSeq" id="WP_395821339.1">
    <property type="nucleotide sequence ID" value="NZ_CP043494.1"/>
</dbReference>
<dbReference type="GO" id="GO:0004335">
    <property type="term" value="F:galactokinase activity"/>
    <property type="evidence" value="ECO:0007669"/>
    <property type="project" value="UniProtKB-EC"/>
</dbReference>
<proteinExistence type="inferred from homology"/>
<dbReference type="PRINTS" id="PR00959">
    <property type="entry name" value="MEVGALKINASE"/>
</dbReference>
<dbReference type="Proteomes" id="UP001611383">
    <property type="component" value="Chromosome"/>
</dbReference>
<keyword evidence="4" id="KW-0418">Kinase</keyword>
<dbReference type="InterPro" id="IPR019539">
    <property type="entry name" value="GalKase_N"/>
</dbReference>
<evidence type="ECO:0000256" key="5">
    <source>
        <dbReference type="ARBA" id="ARBA00022840"/>
    </source>
</evidence>
<dbReference type="InterPro" id="IPR013750">
    <property type="entry name" value="GHMP_kinase_C_dom"/>
</dbReference>
<evidence type="ECO:0000256" key="6">
    <source>
        <dbReference type="ARBA" id="ARBA00023144"/>
    </source>
</evidence>
<keyword evidence="6" id="KW-0119">Carbohydrate metabolism</keyword>
<name>A0ABY9XAP2_9BACT</name>
<gene>
    <name evidence="11" type="primary">galK</name>
    <name evidence="11" type="ORF">F0U60_18010</name>
</gene>
<dbReference type="InterPro" id="IPR000705">
    <property type="entry name" value="Galactokinase"/>
</dbReference>
<evidence type="ECO:0000256" key="7">
    <source>
        <dbReference type="NCBIfam" id="TIGR00131"/>
    </source>
</evidence>
<dbReference type="SUPFAM" id="SSF55060">
    <property type="entry name" value="GHMP Kinase, C-terminal domain"/>
    <property type="match status" value="1"/>
</dbReference>
<evidence type="ECO:0000256" key="4">
    <source>
        <dbReference type="ARBA" id="ARBA00022777"/>
    </source>
</evidence>
<dbReference type="Pfam" id="PF08544">
    <property type="entry name" value="GHMP_kinases_C"/>
    <property type="match status" value="1"/>
</dbReference>
<dbReference type="InterPro" id="IPR019741">
    <property type="entry name" value="Galactokinase_CS"/>
</dbReference>
<dbReference type="PROSITE" id="PS00627">
    <property type="entry name" value="GHMP_KINASES_ATP"/>
    <property type="match status" value="1"/>
</dbReference>
<reference evidence="11 12" key="1">
    <citation type="submission" date="2019-08" db="EMBL/GenBank/DDBJ databases">
        <title>Archangium and Cystobacter genomes.</title>
        <authorList>
            <person name="Chen I.-C.K."/>
            <person name="Wielgoss S."/>
        </authorList>
    </citation>
    <scope>NUCLEOTIDE SEQUENCE [LARGE SCALE GENOMIC DNA]</scope>
    <source>
        <strain evidence="11 12">Cbm 6</strain>
    </source>
</reference>
<dbReference type="InterPro" id="IPR020568">
    <property type="entry name" value="Ribosomal_Su5_D2-typ_SF"/>
</dbReference>
<dbReference type="EMBL" id="CP043494">
    <property type="protein sequence ID" value="WNG52455.1"/>
    <property type="molecule type" value="Genomic_DNA"/>
</dbReference>
<evidence type="ECO:0000259" key="10">
    <source>
        <dbReference type="Pfam" id="PF10509"/>
    </source>
</evidence>
<dbReference type="InterPro" id="IPR006204">
    <property type="entry name" value="GHMP_kinase_N_dom"/>
</dbReference>
<dbReference type="Gene3D" id="3.30.230.10">
    <property type="match status" value="1"/>
</dbReference>
<evidence type="ECO:0000259" key="8">
    <source>
        <dbReference type="Pfam" id="PF00288"/>
    </source>
</evidence>
<dbReference type="PROSITE" id="PS00106">
    <property type="entry name" value="GALACTOKINASE"/>
    <property type="match status" value="1"/>
</dbReference>
<accession>A0ABY9XAP2</accession>
<feature type="domain" description="GHMP kinase N-terminal" evidence="8">
    <location>
        <begin position="92"/>
        <end position="176"/>
    </location>
</feature>
<dbReference type="InterPro" id="IPR036554">
    <property type="entry name" value="GHMP_kinase_C_sf"/>
</dbReference>
<evidence type="ECO:0000259" key="9">
    <source>
        <dbReference type="Pfam" id="PF08544"/>
    </source>
</evidence>
<evidence type="ECO:0000313" key="11">
    <source>
        <dbReference type="EMBL" id="WNG52455.1"/>
    </source>
</evidence>
<evidence type="ECO:0000256" key="2">
    <source>
        <dbReference type="ARBA" id="ARBA00022679"/>
    </source>
</evidence>
<dbReference type="PANTHER" id="PTHR10457:SF7">
    <property type="entry name" value="GALACTOKINASE-RELATED"/>
    <property type="match status" value="1"/>
</dbReference>
<keyword evidence="3" id="KW-0547">Nucleotide-binding</keyword>
<evidence type="ECO:0000256" key="3">
    <source>
        <dbReference type="ARBA" id="ARBA00022741"/>
    </source>
</evidence>
<dbReference type="SUPFAM" id="SSF54211">
    <property type="entry name" value="Ribosomal protein S5 domain 2-like"/>
    <property type="match status" value="1"/>
</dbReference>
<keyword evidence="5" id="KW-0067">ATP-binding</keyword>
<organism evidence="11 12">
    <name type="scientific">Archangium minus</name>
    <dbReference type="NCBI Taxonomy" id="83450"/>
    <lineage>
        <taxon>Bacteria</taxon>
        <taxon>Pseudomonadati</taxon>
        <taxon>Myxococcota</taxon>
        <taxon>Myxococcia</taxon>
        <taxon>Myxococcales</taxon>
        <taxon>Cystobacterineae</taxon>
        <taxon>Archangiaceae</taxon>
        <taxon>Archangium</taxon>
    </lineage>
</organism>
<dbReference type="NCBIfam" id="TIGR00131">
    <property type="entry name" value="gal_kin"/>
    <property type="match status" value="1"/>
</dbReference>
<protein>
    <recommendedName>
        <fullName evidence="7">Galactokinase</fullName>
        <ecNumber evidence="7">2.7.1.6</ecNumber>
    </recommendedName>
</protein>
<dbReference type="InterPro" id="IPR006206">
    <property type="entry name" value="Mevalonate/galactokinase"/>
</dbReference>
<keyword evidence="6" id="KW-0299">Galactose metabolism</keyword>
<dbReference type="EC" id="2.7.1.6" evidence="7"/>
<dbReference type="PIRSF" id="PIRSF000530">
    <property type="entry name" value="Galactokinase"/>
    <property type="match status" value="1"/>
</dbReference>
<evidence type="ECO:0000256" key="1">
    <source>
        <dbReference type="ARBA" id="ARBA00006566"/>
    </source>
</evidence>